<dbReference type="InterPro" id="IPR039253">
    <property type="entry name" value="APLF"/>
</dbReference>
<feature type="compositionally biased region" description="Low complexity" evidence="1">
    <location>
        <begin position="117"/>
        <end position="137"/>
    </location>
</feature>
<evidence type="ECO:0000313" key="4">
    <source>
        <dbReference type="Proteomes" id="UP000069940"/>
    </source>
</evidence>
<evidence type="ECO:0000313" key="3">
    <source>
        <dbReference type="EnsemblMetazoa" id="AALFPA23_014223.P20670"/>
    </source>
</evidence>
<dbReference type="GeneID" id="109412717"/>
<dbReference type="RefSeq" id="XP_062702534.1">
    <property type="nucleotide sequence ID" value="XM_062846550.1"/>
</dbReference>
<dbReference type="SUPFAM" id="SSF49879">
    <property type="entry name" value="SMAD/FHA domain"/>
    <property type="match status" value="1"/>
</dbReference>
<dbReference type="Pfam" id="PF10283">
    <property type="entry name" value="zf-CCHH"/>
    <property type="match status" value="2"/>
</dbReference>
<reference evidence="4" key="1">
    <citation type="journal article" date="2015" name="Proc. Natl. Acad. Sci. U.S.A.">
        <title>Genome sequence of the Asian Tiger mosquito, Aedes albopictus, reveals insights into its biology, genetics, and evolution.</title>
        <authorList>
            <person name="Chen X.G."/>
            <person name="Jiang X."/>
            <person name="Gu J."/>
            <person name="Xu M."/>
            <person name="Wu Y."/>
            <person name="Deng Y."/>
            <person name="Zhang C."/>
            <person name="Bonizzoni M."/>
            <person name="Dermauw W."/>
            <person name="Vontas J."/>
            <person name="Armbruster P."/>
            <person name="Huang X."/>
            <person name="Yang Y."/>
            <person name="Zhang H."/>
            <person name="He W."/>
            <person name="Peng H."/>
            <person name="Liu Y."/>
            <person name="Wu K."/>
            <person name="Chen J."/>
            <person name="Lirakis M."/>
            <person name="Topalis P."/>
            <person name="Van Leeuwen T."/>
            <person name="Hall A.B."/>
            <person name="Jiang X."/>
            <person name="Thorpe C."/>
            <person name="Mueller R.L."/>
            <person name="Sun C."/>
            <person name="Waterhouse R.M."/>
            <person name="Yan G."/>
            <person name="Tu Z.J."/>
            <person name="Fang X."/>
            <person name="James A.A."/>
        </authorList>
    </citation>
    <scope>NUCLEOTIDE SEQUENCE [LARGE SCALE GENOMIC DNA]</scope>
    <source>
        <strain evidence="4">Foshan</strain>
    </source>
</reference>
<feature type="compositionally biased region" description="Polar residues" evidence="1">
    <location>
        <begin position="208"/>
        <end position="222"/>
    </location>
</feature>
<dbReference type="PANTHER" id="PTHR21315">
    <property type="entry name" value="APRATAXIN AND PNK-LIKE FACTOR-RELATED"/>
    <property type="match status" value="1"/>
</dbReference>
<dbReference type="Proteomes" id="UP000069940">
    <property type="component" value="Unassembled WGS sequence"/>
</dbReference>
<feature type="domain" description="PBZ-type" evidence="2">
    <location>
        <begin position="244"/>
        <end position="269"/>
    </location>
</feature>
<dbReference type="InterPro" id="IPR008984">
    <property type="entry name" value="SMAD_FHA_dom_sf"/>
</dbReference>
<dbReference type="EnsemblMetazoa" id="AALFPA23_014223.R20670">
    <property type="protein sequence ID" value="AALFPA23_014223.P20670"/>
    <property type="gene ID" value="AALFPA23_014223"/>
</dbReference>
<dbReference type="Gene3D" id="2.60.200.20">
    <property type="match status" value="1"/>
</dbReference>
<feature type="compositionally biased region" description="Acidic residues" evidence="1">
    <location>
        <begin position="362"/>
        <end position="388"/>
    </location>
</feature>
<sequence>MAIQLVLFDCEKQVDIPVPSTEIVIGRDSILQCDDKRISRQHGIIKHDGEQAGRTIQITSTHANPIFLRTSDQVLDILTKDLTATLRHGEKFALLPDQYWFEVRFRDTGETAEAEEPVSSSSAANPEEATSGVEEVGATGGGTIRVRTMEEVNNAAVAVAEQRVLPDWMGGGGGGEKRKNDDESNDDSSKKARSEDVPAVKADPDSAEASTSQQKPQPSSAADQEAGKTEIKKETADSTSSPLRPSCEFGIRCYRRTLEHRAQFAHPNDSDYRRPTFPAAPSEAPHCPYGATCYRRNPQHFRDFQHPDSSEYRRATVTPAVTVTVINPAPGAGIRGQDQTGRRRRRRLARDIVIAAMADPNLFDDSDEDDDDDDDGDDLFGDGEDSDEYMPGRGNSDEEDDDSPEEVDIEDENEE</sequence>
<feature type="region of interest" description="Disordered" evidence="1">
    <location>
        <begin position="359"/>
        <end position="415"/>
    </location>
</feature>
<accession>A0ABM1Z1Z3</accession>
<feature type="compositionally biased region" description="Basic and acidic residues" evidence="1">
    <location>
        <begin position="225"/>
        <end position="236"/>
    </location>
</feature>
<proteinExistence type="predicted"/>
<reference evidence="3" key="2">
    <citation type="submission" date="2025-05" db="UniProtKB">
        <authorList>
            <consortium name="EnsemblMetazoa"/>
        </authorList>
    </citation>
    <scope>IDENTIFICATION</scope>
    <source>
        <strain evidence="3">Foshan</strain>
    </source>
</reference>
<name>A0ABM1Z1Z3_AEDAL</name>
<dbReference type="PANTHER" id="PTHR21315:SF2">
    <property type="entry name" value="APRATAXIN AND PNK-LIKE FACTOR"/>
    <property type="match status" value="1"/>
</dbReference>
<feature type="compositionally biased region" description="Acidic residues" evidence="1">
    <location>
        <begin position="397"/>
        <end position="415"/>
    </location>
</feature>
<feature type="region of interest" description="Disordered" evidence="1">
    <location>
        <begin position="111"/>
        <end position="139"/>
    </location>
</feature>
<feature type="compositionally biased region" description="Basic and acidic residues" evidence="1">
    <location>
        <begin position="175"/>
        <end position="204"/>
    </location>
</feature>
<evidence type="ECO:0000259" key="2">
    <source>
        <dbReference type="Pfam" id="PF10283"/>
    </source>
</evidence>
<feature type="domain" description="PBZ-type" evidence="2">
    <location>
        <begin position="285"/>
        <end position="308"/>
    </location>
</feature>
<protein>
    <recommendedName>
        <fullName evidence="2">PBZ-type domain-containing protein</fullName>
    </recommendedName>
</protein>
<feature type="region of interest" description="Disordered" evidence="1">
    <location>
        <begin position="166"/>
        <end position="244"/>
    </location>
</feature>
<dbReference type="InterPro" id="IPR019406">
    <property type="entry name" value="APLF_PBZ"/>
</dbReference>
<evidence type="ECO:0000256" key="1">
    <source>
        <dbReference type="SAM" id="MobiDB-lite"/>
    </source>
</evidence>
<keyword evidence="4" id="KW-1185">Reference proteome</keyword>
<organism evidence="3 4">
    <name type="scientific">Aedes albopictus</name>
    <name type="common">Asian tiger mosquito</name>
    <name type="synonym">Stegomyia albopicta</name>
    <dbReference type="NCBI Taxonomy" id="7160"/>
    <lineage>
        <taxon>Eukaryota</taxon>
        <taxon>Metazoa</taxon>
        <taxon>Ecdysozoa</taxon>
        <taxon>Arthropoda</taxon>
        <taxon>Hexapoda</taxon>
        <taxon>Insecta</taxon>
        <taxon>Pterygota</taxon>
        <taxon>Neoptera</taxon>
        <taxon>Endopterygota</taxon>
        <taxon>Diptera</taxon>
        <taxon>Nematocera</taxon>
        <taxon>Culicoidea</taxon>
        <taxon>Culicidae</taxon>
        <taxon>Culicinae</taxon>
        <taxon>Aedini</taxon>
        <taxon>Aedes</taxon>
        <taxon>Stegomyia</taxon>
    </lineage>
</organism>